<organism evidence="1">
    <name type="scientific">uncultured Thiotrichaceae bacterium</name>
    <dbReference type="NCBI Taxonomy" id="298394"/>
    <lineage>
        <taxon>Bacteria</taxon>
        <taxon>Pseudomonadati</taxon>
        <taxon>Pseudomonadota</taxon>
        <taxon>Gammaproteobacteria</taxon>
        <taxon>Thiotrichales</taxon>
        <taxon>Thiotrichaceae</taxon>
        <taxon>environmental samples</taxon>
    </lineage>
</organism>
<dbReference type="InterPro" id="IPR025649">
    <property type="entry name" value="DUF4360"/>
</dbReference>
<dbReference type="PANTHER" id="PTHR38847:SF1">
    <property type="entry name" value="PSEUDOURIDINE SYNTHASE RSUA_RLUA-LIKE DOMAIN-CONTAINING PROTEIN"/>
    <property type="match status" value="1"/>
</dbReference>
<dbReference type="Pfam" id="PF14273">
    <property type="entry name" value="DUF4360"/>
    <property type="match status" value="1"/>
</dbReference>
<dbReference type="AlphaFoldDB" id="A0A6S6S2K5"/>
<dbReference type="EMBL" id="CACVAT010000045">
    <property type="protein sequence ID" value="CAA6802541.1"/>
    <property type="molecule type" value="Genomic_DNA"/>
</dbReference>
<gene>
    <name evidence="1" type="ORF">HELGO_WM29211</name>
</gene>
<protein>
    <recommendedName>
        <fullName evidence="2">DUF4360 domain-containing protein</fullName>
    </recommendedName>
</protein>
<evidence type="ECO:0000313" key="1">
    <source>
        <dbReference type="EMBL" id="CAA6802541.1"/>
    </source>
</evidence>
<evidence type="ECO:0008006" key="2">
    <source>
        <dbReference type="Google" id="ProtNLM"/>
    </source>
</evidence>
<reference evidence="1" key="1">
    <citation type="submission" date="2020-01" db="EMBL/GenBank/DDBJ databases">
        <authorList>
            <person name="Meier V. D."/>
            <person name="Meier V D."/>
        </authorList>
    </citation>
    <scope>NUCLEOTIDE SEQUENCE</scope>
    <source>
        <strain evidence="1">HLG_WM_MAG_09</strain>
    </source>
</reference>
<name>A0A6S6S2K5_9GAMM</name>
<sequence length="177" mass="19395">MSTPAQANGGVYFKAPVGFAGTGCAAGSVSVNNANSDTMTILFGNYEAGADSDSGRKRASCNFAVPVRVPQGYQVSKMTADWQGYATGKSQLKRKYFFAGQPFVPWLTTKFNSNYDDDFLKRDNLMHSTSTWSACGRDVNLRINSNIRALRGDSTIGVGALDLQNKVIFKLQWRRCH</sequence>
<proteinExistence type="predicted"/>
<dbReference type="PANTHER" id="PTHR38847">
    <property type="match status" value="1"/>
</dbReference>
<accession>A0A6S6S2K5</accession>